<comment type="caution">
    <text evidence="2">The sequence shown here is derived from an EMBL/GenBank/DDBJ whole genome shotgun (WGS) entry which is preliminary data.</text>
</comment>
<evidence type="ECO:0000259" key="1">
    <source>
        <dbReference type="Pfam" id="PF16804"/>
    </source>
</evidence>
<reference evidence="2 3" key="1">
    <citation type="submission" date="2020-07" db="EMBL/GenBank/DDBJ databases">
        <title>A new beta-1,3-glucan-decomposing anaerobic bacterium isolated from anoxic soil subjected to biological soil disinfestation.</title>
        <authorList>
            <person name="Ueki A."/>
            <person name="Tonouchi A."/>
        </authorList>
    </citation>
    <scope>NUCLEOTIDE SEQUENCE [LARGE SCALE GENOMIC DNA]</scope>
    <source>
        <strain evidence="2 3">TW1</strain>
    </source>
</reference>
<dbReference type="Proteomes" id="UP000580568">
    <property type="component" value="Unassembled WGS sequence"/>
</dbReference>
<sequence>MDKDLYIPKSKYDFETVERIRLTDPENIQDILPQIFQWIEDINWPIAPELVKILAGFDEMIIPYVIDLIQNPNGLREYSIYYFMLPLLSNKQLHLLKDELERVTNNPSFFESAEGYDKIAIKYIEKIY</sequence>
<protein>
    <recommendedName>
        <fullName evidence="1">DUF5071 domain-containing protein</fullName>
    </recommendedName>
</protein>
<evidence type="ECO:0000313" key="3">
    <source>
        <dbReference type="Proteomes" id="UP000580568"/>
    </source>
</evidence>
<dbReference type="RefSeq" id="WP_183278844.1">
    <property type="nucleotide sequence ID" value="NZ_BLZR01000001.1"/>
</dbReference>
<dbReference type="AlphaFoldDB" id="A0A6V8SJS0"/>
<name>A0A6V8SJS0_9CLOT</name>
<feature type="domain" description="DUF5071" evidence="1">
    <location>
        <begin position="7"/>
        <end position="122"/>
    </location>
</feature>
<dbReference type="InterPro" id="IPR031837">
    <property type="entry name" value="DUF5071"/>
</dbReference>
<dbReference type="InterPro" id="IPR038692">
    <property type="entry name" value="Cthe_2751_sf"/>
</dbReference>
<proteinExistence type="predicted"/>
<dbReference type="Gene3D" id="1.25.40.750">
    <property type="entry name" value="Domain of unknown function DUF5071"/>
    <property type="match status" value="1"/>
</dbReference>
<dbReference type="EMBL" id="BLZR01000001">
    <property type="protein sequence ID" value="GFP77474.1"/>
    <property type="molecule type" value="Genomic_DNA"/>
</dbReference>
<evidence type="ECO:0000313" key="2">
    <source>
        <dbReference type="EMBL" id="GFP77474.1"/>
    </source>
</evidence>
<accession>A0A6V8SJS0</accession>
<gene>
    <name evidence="2" type="ORF">bsdtw1_03602</name>
</gene>
<organism evidence="2 3">
    <name type="scientific">Clostridium fungisolvens</name>
    <dbReference type="NCBI Taxonomy" id="1604897"/>
    <lineage>
        <taxon>Bacteria</taxon>
        <taxon>Bacillati</taxon>
        <taxon>Bacillota</taxon>
        <taxon>Clostridia</taxon>
        <taxon>Eubacteriales</taxon>
        <taxon>Clostridiaceae</taxon>
        <taxon>Clostridium</taxon>
    </lineage>
</organism>
<keyword evidence="3" id="KW-1185">Reference proteome</keyword>
<dbReference type="Pfam" id="PF16804">
    <property type="entry name" value="DUF5071"/>
    <property type="match status" value="1"/>
</dbReference>